<evidence type="ECO:0008006" key="6">
    <source>
        <dbReference type="Google" id="ProtNLM"/>
    </source>
</evidence>
<dbReference type="CDD" id="cd03808">
    <property type="entry name" value="GT4_CapM-like"/>
    <property type="match status" value="1"/>
</dbReference>
<name>A0A0F9KLH9_9ZZZZ</name>
<accession>A0A0F9KLH9</accession>
<dbReference type="Pfam" id="PF13439">
    <property type="entry name" value="Glyco_transf_4"/>
    <property type="match status" value="1"/>
</dbReference>
<feature type="domain" description="Glycosyltransferase subfamily 4-like N-terminal" evidence="4">
    <location>
        <begin position="13"/>
        <end position="190"/>
    </location>
</feature>
<proteinExistence type="predicted"/>
<dbReference type="PANTHER" id="PTHR12526">
    <property type="entry name" value="GLYCOSYLTRANSFERASE"/>
    <property type="match status" value="1"/>
</dbReference>
<evidence type="ECO:0000256" key="2">
    <source>
        <dbReference type="ARBA" id="ARBA00022679"/>
    </source>
</evidence>
<dbReference type="Pfam" id="PF00534">
    <property type="entry name" value="Glycos_transf_1"/>
    <property type="match status" value="1"/>
</dbReference>
<keyword evidence="1" id="KW-0328">Glycosyltransferase</keyword>
<evidence type="ECO:0000256" key="1">
    <source>
        <dbReference type="ARBA" id="ARBA00022676"/>
    </source>
</evidence>
<dbReference type="PANTHER" id="PTHR12526:SF510">
    <property type="entry name" value="D-INOSITOL 3-PHOSPHATE GLYCOSYLTRANSFERASE"/>
    <property type="match status" value="1"/>
</dbReference>
<dbReference type="InterPro" id="IPR001296">
    <property type="entry name" value="Glyco_trans_1"/>
</dbReference>
<reference evidence="5" key="1">
    <citation type="journal article" date="2015" name="Nature">
        <title>Complex archaea that bridge the gap between prokaryotes and eukaryotes.</title>
        <authorList>
            <person name="Spang A."/>
            <person name="Saw J.H."/>
            <person name="Jorgensen S.L."/>
            <person name="Zaremba-Niedzwiedzka K."/>
            <person name="Martijn J."/>
            <person name="Lind A.E."/>
            <person name="van Eijk R."/>
            <person name="Schleper C."/>
            <person name="Guy L."/>
            <person name="Ettema T.J."/>
        </authorList>
    </citation>
    <scope>NUCLEOTIDE SEQUENCE</scope>
</reference>
<dbReference type="EMBL" id="LAZR01014744">
    <property type="protein sequence ID" value="KKM16135.1"/>
    <property type="molecule type" value="Genomic_DNA"/>
</dbReference>
<sequence>MIKVLHVLEAMGGGTKEALYLLVMNMDRNKFDITLALPPPAPYNPLRPLADPQFPERMRSKGYEVKLVNMVGGKIAPIANMRALLSLYWIIRKNRYDVVHAHSAIAGLVGRLAAKLAGVPVIIYTPHGLPFNDYISSRRRWLYVMLERFAGYFTHALIASSETERQQAIQAGIIGPKRISVINNCLDTDKLDVDKVDVLKKRKELGLRLADPVVGMVARLTPQKGPHYFIKAAAQVLKTEPKVQFILIGDGELRRKMENLIAHLHISDSLCLLGNRDDCLEIVATFDLFVLSSLWEGMPYAPLEAMLLRKPIIATDIVGSRDIIQNDSLGVLVPPKNSAALSEAILRLLRNKERAQQMGQCGEKNIRQRFSISSSVFQVTKLYQELLANKDNLRM</sequence>
<comment type="caution">
    <text evidence="5">The sequence shown here is derived from an EMBL/GenBank/DDBJ whole genome shotgun (WGS) entry which is preliminary data.</text>
</comment>
<evidence type="ECO:0000313" key="5">
    <source>
        <dbReference type="EMBL" id="KKM16135.1"/>
    </source>
</evidence>
<gene>
    <name evidence="5" type="ORF">LCGC14_1688890</name>
</gene>
<dbReference type="Gene3D" id="3.40.50.2000">
    <property type="entry name" value="Glycogen Phosphorylase B"/>
    <property type="match status" value="2"/>
</dbReference>
<evidence type="ECO:0000259" key="4">
    <source>
        <dbReference type="Pfam" id="PF13439"/>
    </source>
</evidence>
<dbReference type="AlphaFoldDB" id="A0A0F9KLH9"/>
<organism evidence="5">
    <name type="scientific">marine sediment metagenome</name>
    <dbReference type="NCBI Taxonomy" id="412755"/>
    <lineage>
        <taxon>unclassified sequences</taxon>
        <taxon>metagenomes</taxon>
        <taxon>ecological metagenomes</taxon>
    </lineage>
</organism>
<dbReference type="SUPFAM" id="SSF53756">
    <property type="entry name" value="UDP-Glycosyltransferase/glycogen phosphorylase"/>
    <property type="match status" value="1"/>
</dbReference>
<evidence type="ECO:0000259" key="3">
    <source>
        <dbReference type="Pfam" id="PF00534"/>
    </source>
</evidence>
<dbReference type="GO" id="GO:0016757">
    <property type="term" value="F:glycosyltransferase activity"/>
    <property type="evidence" value="ECO:0007669"/>
    <property type="project" value="UniProtKB-KW"/>
</dbReference>
<feature type="domain" description="Glycosyl transferase family 1" evidence="3">
    <location>
        <begin position="200"/>
        <end position="364"/>
    </location>
</feature>
<protein>
    <recommendedName>
        <fullName evidence="6">Glycosyltransferase subfamily 4-like N-terminal domain-containing protein</fullName>
    </recommendedName>
</protein>
<keyword evidence="2" id="KW-0808">Transferase</keyword>
<dbReference type="InterPro" id="IPR028098">
    <property type="entry name" value="Glyco_trans_4-like_N"/>
</dbReference>